<reference evidence="1" key="1">
    <citation type="submission" date="2018-11" db="EMBL/GenBank/DDBJ databases">
        <authorList>
            <consortium name="Pathogen Informatics"/>
        </authorList>
    </citation>
    <scope>NUCLEOTIDE SEQUENCE</scope>
</reference>
<organism evidence="1 2">
    <name type="scientific">Protopolystoma xenopodis</name>
    <dbReference type="NCBI Taxonomy" id="117903"/>
    <lineage>
        <taxon>Eukaryota</taxon>
        <taxon>Metazoa</taxon>
        <taxon>Spiralia</taxon>
        <taxon>Lophotrochozoa</taxon>
        <taxon>Platyhelminthes</taxon>
        <taxon>Monogenea</taxon>
        <taxon>Polyopisthocotylea</taxon>
        <taxon>Polystomatidea</taxon>
        <taxon>Polystomatidae</taxon>
        <taxon>Protopolystoma</taxon>
    </lineage>
</organism>
<dbReference type="EMBL" id="CAAALY010035644">
    <property type="protein sequence ID" value="VEL18102.1"/>
    <property type="molecule type" value="Genomic_DNA"/>
</dbReference>
<dbReference type="Proteomes" id="UP000784294">
    <property type="component" value="Unassembled WGS sequence"/>
</dbReference>
<comment type="caution">
    <text evidence="1">The sequence shown here is derived from an EMBL/GenBank/DDBJ whole genome shotgun (WGS) entry which is preliminary data.</text>
</comment>
<evidence type="ECO:0000313" key="1">
    <source>
        <dbReference type="EMBL" id="VEL18102.1"/>
    </source>
</evidence>
<keyword evidence="2" id="KW-1185">Reference proteome</keyword>
<name>A0A3S5A2L4_9PLAT</name>
<accession>A0A3S5A2L4</accession>
<proteinExistence type="predicted"/>
<sequence length="87" mass="9596">MANGRLLSVDHFYGPPARLRICTNNACDMITADECAGFSESSVSLRQSCMHTQPDTQPDTLARHVSTACAHCRRQADCRRNGDELGR</sequence>
<evidence type="ECO:0000313" key="2">
    <source>
        <dbReference type="Proteomes" id="UP000784294"/>
    </source>
</evidence>
<dbReference type="AlphaFoldDB" id="A0A3S5A2L4"/>
<protein>
    <submittedName>
        <fullName evidence="1">Uncharacterized protein</fullName>
    </submittedName>
</protein>
<gene>
    <name evidence="1" type="ORF">PXEA_LOCUS11542</name>
</gene>